<dbReference type="InterPro" id="IPR011545">
    <property type="entry name" value="DEAD/DEAH_box_helicase_dom"/>
</dbReference>
<sequence>MVAYSCNDNMTGASTFFTDYHGVQQLKETTNQYSPAECEYDRLENVLKSTVEGLVYLKYLKNIIKKQILVRIQDDIPLNTVICNVLIRLVRDYHQNRVLDKQLFSGVPQLHLKEIEKLLEKLVERIPNEFYKVKKSNLQRFTKHKNIEVKITDPIFYIPLKEEFPELDKYFEKQQDNFSLLYVKPKIVDAKSRHEDNGYSLETMFECYRQSISGYDYRDFKTIVHNELNSNKTNDEIMDYFLETFGYGAIDFLTELIEHRYKKINYNSQISGNESRTSNRQNPAEVLAGQVIVQSEKETILSKKLRKMEKKDKSKYSGTEIKQTEIEYEVAKSTPIFRKAAPQSLDPEEYPHIHDQLRNHMITTKYDGVTITQPENAVKVVTPDYAEFTIPGGKKGDVKDLEPIKVSSLDPTGQLVFRDIKEFNRIQSEVFPVAYHSNENMLVCAPTGAGKTNIALLSIVHQIKCHMEGSVIRKNDFKIIYVCPMKALATEMVVNFSKKLAPIGISVKECTGDMQLTKKEIAETQMLVTTPEKWDVITRKGAVDTEVVGLVKLLIIDEVHLLNGSRGPVIEALVARTLRQVVSSQSMIRIVALSATLPGYLDVATFLKVNTRSGLFFFDNRFRSVPLTTSFIGCKKKNENETMDMVCYKKVVHFIREGHQAMVFVTSRNATATVAKKLIELAQEKGTLPLFEPEKSIKINRAGYKSGDLGYLVPQGFGIHHAGMVRSDRLEVERLFRDGELKVIVCTTTLAWGVNLPAHAVIIRGTLHYDAQKSSFVDMDMLDVQQIFGRAGRPQYDTSGHGIIITSMANMSKYMGLMLSQVPIESQFLNCIPDNLNAEIILGTVSNIKEAMEWLANTFLFVRIKKNPLVYGLTFNEIWDINQFNQFLQYQLDTAAKTLERSQMIRFDTTLGELRPTNFGRIASFYYISYKTMEMFYEKFDRNTPESALIQLISEASEFAQIQVRMDEIHELDRLRDYNEYNINLDFSNSVDKVIILIQANISRALIRVSSLVSDSQFIMQTVTRLARALFEIAKDRDFALQVSRTLVLAQMLEKQIWPETHPLMLFKELTPHLNTHRSSEILNIPLWELGEMSERELESLFRSKHIGNRVKHFCQIFPQVEVEFIVKPITEGVIKVKLFIFPKFKWDHSVHGTVQHFYAWIEDPQHDSIYHMESFIITKRMCLNEEPIELALTVPLTKPLSLEYFIRVVNSQFLHSERIEVINLQDLKLFTADSFQTKILDLQPLPKTVLQNTSFEDLYSFTHFNAVQSQVFHSCYYTDTPVILGAPTGSGKTIVAELCILRLFNNSPKLKVVYIAPMKALVRERVLDWAKKFAKISKKVIEVTGDITPRSEFIRSANIIITTPEKWDAMSRNWTEKDFVKDVGLIVIDEIHLLGEDRGPVLEVIVSRMNYINMKTKKSVRIVGLSTAMANPGDLAYWLMADKRGIFNFSSAVRPVPLEIHLQGFTAKHFCPRMAAMNKPCYQAICQYATESSTLIFVASRKQTRITGYELMKFLLSENNPQKWLHCDAKEIESIKQRIIDQDLSQLLTFGIGIHHAALTDTDRTIVEQLFVNRKIQVLVATATLAWGVNLPAKLVIVKGTEYFDGATKRYVDMPITDVIQMVGRAGRPQFDNSGIACVMVQENKKNFYRKFLFEPFPVESNLLEFLPDHVNAEVYNGNITNKVQLMDFIQSTFFYRRLLRNPSYYQMNSNSTPDQYVDELAESVINTLREHDCVVTEKNEMKIFYESTILGMLSAQFYLSYKTLHFLSENMQENSSIEELLELICQVEEYKLMPVRHNEDNINRDLVRHIGLNTTFAYDSPCLKVLLMIKYYLLDLNLPNQEYVLDLKNVLDQIIRIIHSMMNLAAHRNWLNCTIKLIYFCQMLIQGYTIDTSNILMLPYINRDNLRSLKDKLSKVTLSDTNSVSIPHLRLMLSNRDTANKITNVLNEIFDKSASSEIIKTVNDLPMLNIKTTITNSNNNEKLSYTLKENFYNLDIKSDCQCIFELNIYRQGCSKMNVYSKKFNKQKEEFWFLIFVEEDEMTFRKFSFSRNFKKIVIPVKIPKRRGVYIYQLMVFSDCYIGFDQVLTYKAKIEN</sequence>
<dbReference type="GO" id="GO:0016787">
    <property type="term" value="F:hydrolase activity"/>
    <property type="evidence" value="ECO:0007669"/>
    <property type="project" value="UniProtKB-KW"/>
</dbReference>
<keyword evidence="3" id="KW-0347">Helicase</keyword>
<dbReference type="CDD" id="cd18020">
    <property type="entry name" value="DEXHc_ASCC3_1"/>
    <property type="match status" value="1"/>
</dbReference>
<reference evidence="8" key="1">
    <citation type="submission" date="2022-01" db="EMBL/GenBank/DDBJ databases">
        <authorList>
            <person name="King R."/>
        </authorList>
    </citation>
    <scope>NUCLEOTIDE SEQUENCE</scope>
</reference>
<dbReference type="FunFam" id="1.10.10.10:FF:000012">
    <property type="entry name" value="U5 small nuclear ribonucleoprotein helicase"/>
    <property type="match status" value="1"/>
</dbReference>
<dbReference type="InterPro" id="IPR014756">
    <property type="entry name" value="Ig_E-set"/>
</dbReference>
<dbReference type="FunFam" id="3.40.50.300:FF:000231">
    <property type="entry name" value="Activating signal cointegrator 1 complex subunit 3"/>
    <property type="match status" value="1"/>
</dbReference>
<keyword evidence="2" id="KW-0378">Hydrolase</keyword>
<dbReference type="SMART" id="SM00487">
    <property type="entry name" value="DEXDc"/>
    <property type="match status" value="2"/>
</dbReference>
<dbReference type="Gene3D" id="1.10.3380.10">
    <property type="entry name" value="Sec63 N-terminal domain-like domain"/>
    <property type="match status" value="2"/>
</dbReference>
<dbReference type="SUPFAM" id="SSF46785">
    <property type="entry name" value="Winged helix' DNA-binding domain"/>
    <property type="match status" value="2"/>
</dbReference>
<dbReference type="SMART" id="SM00490">
    <property type="entry name" value="HELICc"/>
    <property type="match status" value="2"/>
</dbReference>
<dbReference type="PROSITE" id="PS51194">
    <property type="entry name" value="HELICASE_CTER"/>
    <property type="match status" value="2"/>
</dbReference>
<dbReference type="FunFam" id="1.10.3380.10:FF:000002">
    <property type="entry name" value="Activating signal cointegrator 1 complex subunit 3"/>
    <property type="match status" value="1"/>
</dbReference>
<dbReference type="Pfam" id="PF23445">
    <property type="entry name" value="WHD_SNRNP200"/>
    <property type="match status" value="2"/>
</dbReference>
<dbReference type="PANTHER" id="PTHR47961:SF13">
    <property type="entry name" value="ACTIVATING SIGNAL COINTEGRATOR 1 COMPLEX SUBUNIT 3"/>
    <property type="match status" value="1"/>
</dbReference>
<dbReference type="FunFam" id="1.10.10.10:FF:000024">
    <property type="entry name" value="U5 small nuclear ribonucleoprotein helicase"/>
    <property type="match status" value="1"/>
</dbReference>
<feature type="domain" description="Helicase C-terminal" evidence="7">
    <location>
        <begin position="647"/>
        <end position="856"/>
    </location>
</feature>
<evidence type="ECO:0000313" key="9">
    <source>
        <dbReference type="Proteomes" id="UP001153636"/>
    </source>
</evidence>
<comment type="function">
    <text evidence="5">Catalyzes the ATP-dependent unwinding of U4/U6 RNA duplices, an essential step in the assembly of a catalytically active spliceosome. Plays a role in pre-mRNA splicing.</text>
</comment>
<dbReference type="FunFam" id="3.40.50.300:FF:000254">
    <property type="entry name" value="U5 small nuclear ribonucleoprotein helicase"/>
    <property type="match status" value="1"/>
</dbReference>
<dbReference type="InterPro" id="IPR057842">
    <property type="entry name" value="WH_MER3"/>
</dbReference>
<name>A0A9P0CKK8_9CUCU</name>
<gene>
    <name evidence="8" type="ORF">PSYICH_LOCUS2356</name>
</gene>
<dbReference type="PANTHER" id="PTHR47961">
    <property type="entry name" value="DNA POLYMERASE THETA, PUTATIVE (AFU_ORTHOLOGUE AFUA_1G05260)-RELATED"/>
    <property type="match status" value="1"/>
</dbReference>
<feature type="domain" description="Helicase ATP-binding" evidence="6">
    <location>
        <begin position="432"/>
        <end position="615"/>
    </location>
</feature>
<dbReference type="OrthoDB" id="5575at2759"/>
<dbReference type="InterPro" id="IPR035892">
    <property type="entry name" value="C2_domain_sf"/>
</dbReference>
<protein>
    <recommendedName>
        <fullName evidence="10">Activating signal cointegrator 1 complex subunit 3</fullName>
    </recommendedName>
</protein>
<dbReference type="SMART" id="SM00973">
    <property type="entry name" value="Sec63"/>
    <property type="match status" value="2"/>
</dbReference>
<dbReference type="GO" id="GO:0003676">
    <property type="term" value="F:nucleic acid binding"/>
    <property type="evidence" value="ECO:0007669"/>
    <property type="project" value="InterPro"/>
</dbReference>
<dbReference type="InterPro" id="IPR050474">
    <property type="entry name" value="Hel308_SKI2-like"/>
</dbReference>
<evidence type="ECO:0000256" key="1">
    <source>
        <dbReference type="ARBA" id="ARBA00022741"/>
    </source>
</evidence>
<dbReference type="PIRSF" id="PIRSF039073">
    <property type="entry name" value="BRR2"/>
    <property type="match status" value="1"/>
</dbReference>
<dbReference type="SUPFAM" id="SSF52540">
    <property type="entry name" value="P-loop containing nucleoside triphosphate hydrolases"/>
    <property type="match status" value="3"/>
</dbReference>
<dbReference type="SUPFAM" id="SSF158702">
    <property type="entry name" value="Sec63 N-terminal domain-like"/>
    <property type="match status" value="2"/>
</dbReference>
<dbReference type="InterPro" id="IPR014001">
    <property type="entry name" value="Helicase_ATP-bd"/>
</dbReference>
<evidence type="ECO:0008006" key="10">
    <source>
        <dbReference type="Google" id="ProtNLM"/>
    </source>
</evidence>
<dbReference type="SMART" id="SM00382">
    <property type="entry name" value="AAA"/>
    <property type="match status" value="2"/>
</dbReference>
<feature type="domain" description="Helicase ATP-binding" evidence="6">
    <location>
        <begin position="1274"/>
        <end position="1448"/>
    </location>
</feature>
<dbReference type="InterPro" id="IPR036390">
    <property type="entry name" value="WH_DNA-bd_sf"/>
</dbReference>
<evidence type="ECO:0000256" key="5">
    <source>
        <dbReference type="ARBA" id="ARBA00054527"/>
    </source>
</evidence>
<accession>A0A9P0CKK8</accession>
<dbReference type="Gene3D" id="1.10.10.10">
    <property type="entry name" value="Winged helix-like DNA-binding domain superfamily/Winged helix DNA-binding domain"/>
    <property type="match status" value="2"/>
</dbReference>
<dbReference type="FunFam" id="3.40.50.300:FF:000102">
    <property type="entry name" value="RNA helicase, activating signal cointegrator 1"/>
    <property type="match status" value="1"/>
</dbReference>
<keyword evidence="4" id="KW-0067">ATP-binding</keyword>
<dbReference type="InterPro" id="IPR003593">
    <property type="entry name" value="AAA+_ATPase"/>
</dbReference>
<dbReference type="InterPro" id="IPR036388">
    <property type="entry name" value="WH-like_DNA-bd_sf"/>
</dbReference>
<evidence type="ECO:0000256" key="4">
    <source>
        <dbReference type="ARBA" id="ARBA00022840"/>
    </source>
</evidence>
<dbReference type="InterPro" id="IPR004179">
    <property type="entry name" value="Sec63-dom"/>
</dbReference>
<dbReference type="Proteomes" id="UP001153636">
    <property type="component" value="Chromosome 11"/>
</dbReference>
<evidence type="ECO:0000256" key="2">
    <source>
        <dbReference type="ARBA" id="ARBA00022801"/>
    </source>
</evidence>
<dbReference type="InterPro" id="IPR001650">
    <property type="entry name" value="Helicase_C-like"/>
</dbReference>
<dbReference type="InterPro" id="IPR027417">
    <property type="entry name" value="P-loop_NTPase"/>
</dbReference>
<keyword evidence="9" id="KW-1185">Reference proteome</keyword>
<evidence type="ECO:0000313" key="8">
    <source>
        <dbReference type="EMBL" id="CAH1101205.1"/>
    </source>
</evidence>
<feature type="domain" description="Helicase C-terminal" evidence="7">
    <location>
        <begin position="1485"/>
        <end position="1676"/>
    </location>
</feature>
<proteinExistence type="predicted"/>
<organism evidence="8 9">
    <name type="scientific">Psylliodes chrysocephalus</name>
    <dbReference type="NCBI Taxonomy" id="3402493"/>
    <lineage>
        <taxon>Eukaryota</taxon>
        <taxon>Metazoa</taxon>
        <taxon>Ecdysozoa</taxon>
        <taxon>Arthropoda</taxon>
        <taxon>Hexapoda</taxon>
        <taxon>Insecta</taxon>
        <taxon>Pterygota</taxon>
        <taxon>Neoptera</taxon>
        <taxon>Endopterygota</taxon>
        <taxon>Coleoptera</taxon>
        <taxon>Polyphaga</taxon>
        <taxon>Cucujiformia</taxon>
        <taxon>Chrysomeloidea</taxon>
        <taxon>Chrysomelidae</taxon>
        <taxon>Galerucinae</taxon>
        <taxon>Alticini</taxon>
        <taxon>Psylliodes</taxon>
    </lineage>
</organism>
<evidence type="ECO:0000259" key="6">
    <source>
        <dbReference type="PROSITE" id="PS51192"/>
    </source>
</evidence>
<keyword evidence="1" id="KW-0547">Nucleotide-binding</keyword>
<dbReference type="Pfam" id="PF02889">
    <property type="entry name" value="Sec63"/>
    <property type="match status" value="2"/>
</dbReference>
<dbReference type="Gene3D" id="2.60.40.150">
    <property type="entry name" value="C2 domain"/>
    <property type="match status" value="2"/>
</dbReference>
<dbReference type="FunFam" id="3.40.50.300:FF:000062">
    <property type="entry name" value="U5 small nuclear ribonucleoprotein helicase"/>
    <property type="match status" value="1"/>
</dbReference>
<evidence type="ECO:0000256" key="3">
    <source>
        <dbReference type="ARBA" id="ARBA00022806"/>
    </source>
</evidence>
<dbReference type="Pfam" id="PF00270">
    <property type="entry name" value="DEAD"/>
    <property type="match status" value="2"/>
</dbReference>
<dbReference type="Gene3D" id="3.40.50.300">
    <property type="entry name" value="P-loop containing nucleotide triphosphate hydrolases"/>
    <property type="match status" value="4"/>
</dbReference>
<dbReference type="SUPFAM" id="SSF81296">
    <property type="entry name" value="E set domains"/>
    <property type="match status" value="1"/>
</dbReference>
<dbReference type="CDD" id="cd18795">
    <property type="entry name" value="SF2_C_Ski2"/>
    <property type="match status" value="2"/>
</dbReference>
<dbReference type="Pfam" id="PF00271">
    <property type="entry name" value="Helicase_C"/>
    <property type="match status" value="2"/>
</dbReference>
<evidence type="ECO:0000259" key="7">
    <source>
        <dbReference type="PROSITE" id="PS51194"/>
    </source>
</evidence>
<dbReference type="GO" id="GO:0004386">
    <property type="term" value="F:helicase activity"/>
    <property type="evidence" value="ECO:0007669"/>
    <property type="project" value="UniProtKB-KW"/>
</dbReference>
<dbReference type="PROSITE" id="PS51192">
    <property type="entry name" value="HELICASE_ATP_BIND_1"/>
    <property type="match status" value="2"/>
</dbReference>
<dbReference type="GO" id="GO:0005524">
    <property type="term" value="F:ATP binding"/>
    <property type="evidence" value="ECO:0007669"/>
    <property type="project" value="UniProtKB-KW"/>
</dbReference>
<dbReference type="EMBL" id="OV651823">
    <property type="protein sequence ID" value="CAH1101205.1"/>
    <property type="molecule type" value="Genomic_DNA"/>
</dbReference>